<evidence type="ECO:0000313" key="2">
    <source>
        <dbReference type="EMBL" id="AAN38720.1"/>
    </source>
</evidence>
<dbReference type="PANTHER" id="PTHR42877:SF4">
    <property type="entry name" value="FAD_NAD(P)-BINDING DOMAIN-CONTAINING PROTEIN-RELATED"/>
    <property type="match status" value="1"/>
</dbReference>
<dbReference type="Gene3D" id="3.50.50.60">
    <property type="entry name" value="FAD/NAD(P)-binding domain"/>
    <property type="match status" value="3"/>
</dbReference>
<feature type="compositionally biased region" description="Basic and acidic residues" evidence="1">
    <location>
        <begin position="46"/>
        <end position="57"/>
    </location>
</feature>
<dbReference type="Pfam" id="PF13738">
    <property type="entry name" value="Pyr_redox_3"/>
    <property type="match status" value="1"/>
</dbReference>
<evidence type="ECO:0000256" key="1">
    <source>
        <dbReference type="SAM" id="MobiDB-lite"/>
    </source>
</evidence>
<dbReference type="GO" id="GO:0004497">
    <property type="term" value="F:monooxygenase activity"/>
    <property type="evidence" value="ECO:0007669"/>
    <property type="project" value="UniProtKB-KW"/>
</dbReference>
<keyword evidence="2" id="KW-0503">Monooxygenase</keyword>
<keyword evidence="2" id="KW-0560">Oxidoreductase</keyword>
<dbReference type="SUPFAM" id="SSF51905">
    <property type="entry name" value="FAD/NAD(P)-binding domain"/>
    <property type="match status" value="2"/>
</dbReference>
<feature type="compositionally biased region" description="Polar residues" evidence="1">
    <location>
        <begin position="8"/>
        <end position="20"/>
    </location>
</feature>
<dbReference type="InterPro" id="IPR036188">
    <property type="entry name" value="FAD/NAD-bd_sf"/>
</dbReference>
<reference evidence="2" key="1">
    <citation type="journal article" date="2002" name="Microbiology">
        <title>A polymorphic region in Mycobacterium abscessus contains a novel insertion sequence element.</title>
        <authorList>
            <person name="Howard S.T."/>
            <person name="Byrd T.F."/>
            <person name="Lyons C.R."/>
        </authorList>
    </citation>
    <scope>NUCLEOTIDE SEQUENCE</scope>
    <source>
        <strain evidence="2">390R</strain>
    </source>
</reference>
<gene>
    <name evidence="2" type="primary">ORF R11</name>
</gene>
<organism evidence="2">
    <name type="scientific">Mycobacteroides abscessus</name>
    <dbReference type="NCBI Taxonomy" id="36809"/>
    <lineage>
        <taxon>Bacteria</taxon>
        <taxon>Bacillati</taxon>
        <taxon>Actinomycetota</taxon>
        <taxon>Actinomycetes</taxon>
        <taxon>Mycobacteriales</taxon>
        <taxon>Mycobacteriaceae</taxon>
        <taxon>Mycobacteroides</taxon>
    </lineage>
</organism>
<dbReference type="InterPro" id="IPR051209">
    <property type="entry name" value="FAD-bind_Monooxygenase_sf"/>
</dbReference>
<name>Q8GNK9_9MYCO</name>
<feature type="region of interest" description="Disordered" evidence="1">
    <location>
        <begin position="46"/>
        <end position="76"/>
    </location>
</feature>
<dbReference type="PANTHER" id="PTHR42877">
    <property type="entry name" value="L-ORNITHINE N(5)-MONOOXYGENASE-RELATED"/>
    <property type="match status" value="1"/>
</dbReference>
<proteinExistence type="predicted"/>
<dbReference type="EMBL" id="AF513500">
    <property type="protein sequence ID" value="AAN38720.1"/>
    <property type="molecule type" value="Genomic_DNA"/>
</dbReference>
<dbReference type="AlphaFoldDB" id="Q8GNK9"/>
<protein>
    <submittedName>
        <fullName evidence="2">Putative monooxygenase</fullName>
    </submittedName>
</protein>
<accession>Q8GNK9</accession>
<feature type="region of interest" description="Disordered" evidence="1">
    <location>
        <begin position="1"/>
        <end position="23"/>
    </location>
</feature>
<sequence length="591" mass="65593">MTRAVSPSDFNQLDPTSRSRYTGDRSMYSRLCSGFFPKPETRFIERDASLKPRKSGESVRTGNAPTPTPPRPPQREVSRLCLMSSNFATACRAYDPSIVIIGAGFAGVAMAHRLKKDGFTNFTILEKAADIGGVWRDNTYPGAACDVPSALYSLSYKPNPRWSRRYAEQPEILKYLQQLVESGGLAAHLRTQTEVVAMTFDDQLGRWTLVTNSNETITCDVVVSAVGQLSLPHVPVIADADTFQGPRFHSARWDRSVSLRGKQVAVIGTGASAIQFVPHIVQEAEHVTLYQRTAPWILPKWDSRYGVLHDRVSELLPMALRLERFAVWLIFELLAVTLVDAKPLSRVLGAIARRHLHRQVASPSLREQLMPSDAPGCKRVLFSNDYYPAIASDRVSLVPKAIAELCDNGVKTVDGEFRPADVVIYGTGFRATDFLAPMSVRGSRGVSLAEVWKTQAYAYLGITVPMFPNLFLLYGPNTNVGSGSILYMIESQVRHIATLIKAVAAHPGHAIDVRTESAQRYNTRLRRRLRRSVWALCASWYRTSSGEIPTNWPGPTLVYRLLTRKPHSGDYVLRNVGRLKVGDPAEPSLAD</sequence>